<evidence type="ECO:0000313" key="2">
    <source>
        <dbReference type="Proteomes" id="UP000790377"/>
    </source>
</evidence>
<organism evidence="1 2">
    <name type="scientific">Hygrophoropsis aurantiaca</name>
    <dbReference type="NCBI Taxonomy" id="72124"/>
    <lineage>
        <taxon>Eukaryota</taxon>
        <taxon>Fungi</taxon>
        <taxon>Dikarya</taxon>
        <taxon>Basidiomycota</taxon>
        <taxon>Agaricomycotina</taxon>
        <taxon>Agaricomycetes</taxon>
        <taxon>Agaricomycetidae</taxon>
        <taxon>Boletales</taxon>
        <taxon>Coniophorineae</taxon>
        <taxon>Hygrophoropsidaceae</taxon>
        <taxon>Hygrophoropsis</taxon>
    </lineage>
</organism>
<gene>
    <name evidence="1" type="ORF">BJ138DRAFT_868139</name>
</gene>
<comment type="caution">
    <text evidence="1">The sequence shown here is derived from an EMBL/GenBank/DDBJ whole genome shotgun (WGS) entry which is preliminary data.</text>
</comment>
<reference evidence="1" key="1">
    <citation type="journal article" date="2021" name="New Phytol.">
        <title>Evolutionary innovations through gain and loss of genes in the ectomycorrhizal Boletales.</title>
        <authorList>
            <person name="Wu G."/>
            <person name="Miyauchi S."/>
            <person name="Morin E."/>
            <person name="Kuo A."/>
            <person name="Drula E."/>
            <person name="Varga T."/>
            <person name="Kohler A."/>
            <person name="Feng B."/>
            <person name="Cao Y."/>
            <person name="Lipzen A."/>
            <person name="Daum C."/>
            <person name="Hundley H."/>
            <person name="Pangilinan J."/>
            <person name="Johnson J."/>
            <person name="Barry K."/>
            <person name="LaButti K."/>
            <person name="Ng V."/>
            <person name="Ahrendt S."/>
            <person name="Min B."/>
            <person name="Choi I.G."/>
            <person name="Park H."/>
            <person name="Plett J.M."/>
            <person name="Magnuson J."/>
            <person name="Spatafora J.W."/>
            <person name="Nagy L.G."/>
            <person name="Henrissat B."/>
            <person name="Grigoriev I.V."/>
            <person name="Yang Z.L."/>
            <person name="Xu J."/>
            <person name="Martin F.M."/>
        </authorList>
    </citation>
    <scope>NUCLEOTIDE SEQUENCE</scope>
    <source>
        <strain evidence="1">ATCC 28755</strain>
    </source>
</reference>
<keyword evidence="2" id="KW-1185">Reference proteome</keyword>
<protein>
    <submittedName>
        <fullName evidence="1">Uncharacterized protein</fullName>
    </submittedName>
</protein>
<dbReference type="Proteomes" id="UP000790377">
    <property type="component" value="Unassembled WGS sequence"/>
</dbReference>
<evidence type="ECO:0000313" key="1">
    <source>
        <dbReference type="EMBL" id="KAH7904753.1"/>
    </source>
</evidence>
<sequence length="106" mass="12217">MFHRRCHRTSEYRSEKNVTDQRTKLTHVQGFEKLKSQDGIEHTVIILGLVTGMPWSWFGPISDNVASDFDISLDQVNWLGNIISCLYLPVSLSVPLFCSRYGIRRC</sequence>
<accession>A0ACB7ZWM7</accession>
<name>A0ACB7ZWM7_9AGAM</name>
<proteinExistence type="predicted"/>
<dbReference type="EMBL" id="MU268372">
    <property type="protein sequence ID" value="KAH7904753.1"/>
    <property type="molecule type" value="Genomic_DNA"/>
</dbReference>